<dbReference type="AlphaFoldDB" id="A0AA84ZUB4"/>
<evidence type="ECO:0000313" key="10">
    <source>
        <dbReference type="Proteomes" id="UP000050790"/>
    </source>
</evidence>
<dbReference type="WBParaSite" id="SMRG1_49350.1">
    <property type="protein sequence ID" value="SMRG1_49350.1"/>
    <property type="gene ID" value="SMRG1_49350"/>
</dbReference>
<evidence type="ECO:0000256" key="5">
    <source>
        <dbReference type="ARBA" id="ARBA00022840"/>
    </source>
</evidence>
<dbReference type="CDD" id="cd18787">
    <property type="entry name" value="SF2_C_DEAD"/>
    <property type="match status" value="1"/>
</dbReference>
<evidence type="ECO:0000259" key="9">
    <source>
        <dbReference type="PROSITE" id="PS51195"/>
    </source>
</evidence>
<evidence type="ECO:0000256" key="4">
    <source>
        <dbReference type="ARBA" id="ARBA00022806"/>
    </source>
</evidence>
<dbReference type="InterPro" id="IPR001650">
    <property type="entry name" value="Helicase_C-like"/>
</dbReference>
<dbReference type="PANTHER" id="PTHR47959">
    <property type="entry name" value="ATP-DEPENDENT RNA HELICASE RHLE-RELATED"/>
    <property type="match status" value="1"/>
</dbReference>
<reference evidence="11" key="1">
    <citation type="submission" date="2023-11" db="UniProtKB">
        <authorList>
            <consortium name="WormBaseParasite"/>
        </authorList>
    </citation>
    <scope>IDENTIFICATION</scope>
</reference>
<accession>A0AA84ZUB4</accession>
<dbReference type="Proteomes" id="UP000050790">
    <property type="component" value="Unassembled WGS sequence"/>
</dbReference>
<dbReference type="SMART" id="SM00490">
    <property type="entry name" value="HELICc"/>
    <property type="match status" value="1"/>
</dbReference>
<dbReference type="GO" id="GO:0003676">
    <property type="term" value="F:nucleic acid binding"/>
    <property type="evidence" value="ECO:0007669"/>
    <property type="project" value="InterPro"/>
</dbReference>
<feature type="domain" description="Helicase ATP-binding" evidence="7">
    <location>
        <begin position="92"/>
        <end position="275"/>
    </location>
</feature>
<dbReference type="PROSITE" id="PS51195">
    <property type="entry name" value="Q_MOTIF"/>
    <property type="match status" value="1"/>
</dbReference>
<dbReference type="InterPro" id="IPR011545">
    <property type="entry name" value="DEAD/DEAH_box_helicase_dom"/>
</dbReference>
<dbReference type="InterPro" id="IPR050079">
    <property type="entry name" value="DEAD_box_RNA_helicase"/>
</dbReference>
<evidence type="ECO:0000256" key="6">
    <source>
        <dbReference type="PROSITE-ProRule" id="PRU00552"/>
    </source>
</evidence>
<evidence type="ECO:0000256" key="3">
    <source>
        <dbReference type="ARBA" id="ARBA00022801"/>
    </source>
</evidence>
<dbReference type="InterPro" id="IPR014001">
    <property type="entry name" value="Helicase_ATP-bd"/>
</dbReference>
<dbReference type="GO" id="GO:0003724">
    <property type="term" value="F:RNA helicase activity"/>
    <property type="evidence" value="ECO:0007669"/>
    <property type="project" value="UniProtKB-EC"/>
</dbReference>
<dbReference type="PANTHER" id="PTHR47959:SF1">
    <property type="entry name" value="ATP-DEPENDENT RNA HELICASE DBPA"/>
    <property type="match status" value="1"/>
</dbReference>
<keyword evidence="5" id="KW-0067">ATP-binding</keyword>
<proteinExistence type="predicted"/>
<evidence type="ECO:0000259" key="8">
    <source>
        <dbReference type="PROSITE" id="PS51194"/>
    </source>
</evidence>
<dbReference type="PROSITE" id="PS51194">
    <property type="entry name" value="HELICASE_CTER"/>
    <property type="match status" value="1"/>
</dbReference>
<evidence type="ECO:0000259" key="7">
    <source>
        <dbReference type="PROSITE" id="PS51192"/>
    </source>
</evidence>
<evidence type="ECO:0000256" key="1">
    <source>
        <dbReference type="ARBA" id="ARBA00012552"/>
    </source>
</evidence>
<feature type="short sequence motif" description="Q motif" evidence="6">
    <location>
        <begin position="61"/>
        <end position="89"/>
    </location>
</feature>
<evidence type="ECO:0000256" key="2">
    <source>
        <dbReference type="ARBA" id="ARBA00022741"/>
    </source>
</evidence>
<dbReference type="GO" id="GO:0005524">
    <property type="term" value="F:ATP binding"/>
    <property type="evidence" value="ECO:0007669"/>
    <property type="project" value="UniProtKB-KW"/>
</dbReference>
<dbReference type="Pfam" id="PF00270">
    <property type="entry name" value="DEAD"/>
    <property type="match status" value="1"/>
</dbReference>
<organism evidence="10 11">
    <name type="scientific">Schistosoma margrebowiei</name>
    <dbReference type="NCBI Taxonomy" id="48269"/>
    <lineage>
        <taxon>Eukaryota</taxon>
        <taxon>Metazoa</taxon>
        <taxon>Spiralia</taxon>
        <taxon>Lophotrochozoa</taxon>
        <taxon>Platyhelminthes</taxon>
        <taxon>Trematoda</taxon>
        <taxon>Digenea</taxon>
        <taxon>Strigeidida</taxon>
        <taxon>Schistosomatoidea</taxon>
        <taxon>Schistosomatidae</taxon>
        <taxon>Schistosoma</taxon>
    </lineage>
</organism>
<protein>
    <recommendedName>
        <fullName evidence="1">RNA helicase</fullName>
        <ecNumber evidence="1">3.6.4.13</ecNumber>
    </recommendedName>
</protein>
<dbReference type="GO" id="GO:0016787">
    <property type="term" value="F:hydrolase activity"/>
    <property type="evidence" value="ECO:0007669"/>
    <property type="project" value="UniProtKB-KW"/>
</dbReference>
<feature type="domain" description="DEAD-box RNA helicase Q" evidence="9">
    <location>
        <begin position="61"/>
        <end position="89"/>
    </location>
</feature>
<dbReference type="GO" id="GO:0005829">
    <property type="term" value="C:cytosol"/>
    <property type="evidence" value="ECO:0007669"/>
    <property type="project" value="TreeGrafter"/>
</dbReference>
<dbReference type="EC" id="3.6.4.13" evidence="1"/>
<keyword evidence="3" id="KW-0378">Hydrolase</keyword>
<dbReference type="PROSITE" id="PS51192">
    <property type="entry name" value="HELICASE_ATP_BIND_1"/>
    <property type="match status" value="1"/>
</dbReference>
<dbReference type="Gene3D" id="3.40.50.300">
    <property type="entry name" value="P-loop containing nucleotide triphosphate hydrolases"/>
    <property type="match status" value="2"/>
</dbReference>
<keyword evidence="4" id="KW-0347">Helicase</keyword>
<feature type="domain" description="Helicase C-terminal" evidence="8">
    <location>
        <begin position="312"/>
        <end position="462"/>
    </location>
</feature>
<dbReference type="InterPro" id="IPR014014">
    <property type="entry name" value="RNA_helicase_DEAD_Q_motif"/>
</dbReference>
<dbReference type="InterPro" id="IPR027417">
    <property type="entry name" value="P-loop_NTPase"/>
</dbReference>
<dbReference type="SMART" id="SM00487">
    <property type="entry name" value="DEXDc"/>
    <property type="match status" value="1"/>
</dbReference>
<name>A0AA84ZUB4_9TREM</name>
<dbReference type="Pfam" id="PF00271">
    <property type="entry name" value="Helicase_C"/>
    <property type="match status" value="1"/>
</dbReference>
<sequence length="746" mass="83999">MNNDVEKSNDDVQLSIDLDGNEMTGKNAMYLAHDLTQEQKRTADVLGENVSNGTCANSRNIHFVDLQLSTPVLHGLHDAGFVRPSPVQVKAIPLGRLGMDLIVQAKSGTGKTVVFAVVILEAINVKRPTIQAIVLSPTREIAFQSQMVIERLASHIPGLKCHLFVGGLPLADDLRHLSNCHIVVGTPGRVRYLLEAGYLSTEHVRQFVLDEADLLLSGGTDAKLTGGSANNAFPADINYIWWSLPQSKQVLALSATYTDYLVNEHLPRYMNDPAIIRLAVKDPALIGVRQFFHLIQPTTRAPISVFDAKVKFLCKLLNATEFQQCLIFSNFHNNAQDLCDALCSRGWPVSYISSSLEQGERFRAFNKLRTFQCRVLITTDLTSRGIDAENVNLVISLEVPWEHETYVHRVGRAGRFGSYGASVVIVSDVGDECDLLKKLQANCPTQIRELPDPIPSDLATPNCSIELDNLVTVTNRMNNIQPRAVIKTTTPKIKKNQINNTNESKLYNNSIQSSNELTSLLFKQNEENMEKKKFISTNLSNSKKKQIKSITNNNHYQSINDQNALIVQLTKYMDIIESEIDSVSPLSTTITWENKSAQNVDEIEKILPNLLTSYHQNGMQNSTISEDANSVDNQFINNSKANQHLNRHDHHESDINYTTPDDDSNHDDAVNDMNIKPKNFTSYFKKYSPATNDIHWTSRQISAWYEYHKLVDYANYFYNEWYSAMKEYDQAVAHLNQLRQSQHCTD</sequence>
<keyword evidence="2" id="KW-0547">Nucleotide-binding</keyword>
<evidence type="ECO:0000313" key="11">
    <source>
        <dbReference type="WBParaSite" id="SMRG1_49350.1"/>
    </source>
</evidence>
<dbReference type="SUPFAM" id="SSF52540">
    <property type="entry name" value="P-loop containing nucleoside triphosphate hydrolases"/>
    <property type="match status" value="1"/>
</dbReference>